<accession>A0A8J6J2C6</accession>
<dbReference type="SMART" id="SM00460">
    <property type="entry name" value="TGc"/>
    <property type="match status" value="1"/>
</dbReference>
<reference evidence="3" key="1">
    <citation type="submission" date="2020-08" db="EMBL/GenBank/DDBJ databases">
        <title>Genome public.</title>
        <authorList>
            <person name="Liu C."/>
            <person name="Sun Q."/>
        </authorList>
    </citation>
    <scope>NUCLEOTIDE SEQUENCE</scope>
    <source>
        <strain evidence="3">BX5</strain>
    </source>
</reference>
<evidence type="ECO:0000313" key="4">
    <source>
        <dbReference type="Proteomes" id="UP000602260"/>
    </source>
</evidence>
<evidence type="ECO:0000256" key="1">
    <source>
        <dbReference type="SAM" id="SignalP"/>
    </source>
</evidence>
<dbReference type="AlphaFoldDB" id="A0A8J6J2C6"/>
<protein>
    <submittedName>
        <fullName evidence="3">Transglutaminase domain-containing protein</fullName>
    </submittedName>
</protein>
<feature type="signal peptide" evidence="1">
    <location>
        <begin position="1"/>
        <end position="22"/>
    </location>
</feature>
<dbReference type="Proteomes" id="UP000602260">
    <property type="component" value="Unassembled WGS sequence"/>
</dbReference>
<organism evidence="3 4">
    <name type="scientific">Flintibacter faecis</name>
    <dbReference type="NCBI Taxonomy" id="2763047"/>
    <lineage>
        <taxon>Bacteria</taxon>
        <taxon>Bacillati</taxon>
        <taxon>Bacillota</taxon>
        <taxon>Clostridia</taxon>
        <taxon>Eubacteriales</taxon>
        <taxon>Flintibacter</taxon>
    </lineage>
</organism>
<dbReference type="Gene3D" id="3.10.620.30">
    <property type="match status" value="1"/>
</dbReference>
<gene>
    <name evidence="3" type="ORF">H8S55_03960</name>
</gene>
<dbReference type="RefSeq" id="WP_186877915.1">
    <property type="nucleotide sequence ID" value="NZ_JACOPN010000002.1"/>
</dbReference>
<name>A0A8J6J2C6_9FIRM</name>
<feature type="domain" description="Transglutaminase-like" evidence="2">
    <location>
        <begin position="238"/>
        <end position="307"/>
    </location>
</feature>
<dbReference type="Pfam" id="PF01841">
    <property type="entry name" value="Transglut_core"/>
    <property type="match status" value="1"/>
</dbReference>
<keyword evidence="1" id="KW-0732">Signal</keyword>
<feature type="chain" id="PRO_5039490114" evidence="1">
    <location>
        <begin position="23"/>
        <end position="333"/>
    </location>
</feature>
<dbReference type="InterPro" id="IPR038765">
    <property type="entry name" value="Papain-like_cys_pep_sf"/>
</dbReference>
<dbReference type="InterPro" id="IPR002931">
    <property type="entry name" value="Transglutaminase-like"/>
</dbReference>
<dbReference type="PROSITE" id="PS51257">
    <property type="entry name" value="PROKAR_LIPOPROTEIN"/>
    <property type="match status" value="1"/>
</dbReference>
<keyword evidence="4" id="KW-1185">Reference proteome</keyword>
<comment type="caution">
    <text evidence="3">The sequence shown here is derived from an EMBL/GenBank/DDBJ whole genome shotgun (WGS) entry which is preliminary data.</text>
</comment>
<dbReference type="EMBL" id="JACOPN010000002">
    <property type="protein sequence ID" value="MBC5716484.1"/>
    <property type="molecule type" value="Genomic_DNA"/>
</dbReference>
<proteinExistence type="predicted"/>
<evidence type="ECO:0000313" key="3">
    <source>
        <dbReference type="EMBL" id="MBC5716484.1"/>
    </source>
</evidence>
<dbReference type="SUPFAM" id="SSF54001">
    <property type="entry name" value="Cysteine proteinases"/>
    <property type="match status" value="1"/>
</dbReference>
<dbReference type="PANTHER" id="PTHR33490">
    <property type="entry name" value="BLR5614 PROTEIN-RELATED"/>
    <property type="match status" value="1"/>
</dbReference>
<dbReference type="PANTHER" id="PTHR33490:SF6">
    <property type="entry name" value="SLL1049 PROTEIN"/>
    <property type="match status" value="1"/>
</dbReference>
<sequence>MRNMWKRVLALALAAMMLSGCARNTAGDGVQTMADGSVADRSGDISLGEITLEDEMVALAAGPGAIDPSLTTSAPGTLVKKNDKAVVDYSNTKDGYVMVQYTAKTDKRLKAQVKGPTTTYTYNLTAGSWATFPLSDGNGRYQVTVYQNTEGSKYAAVVSAAFDAAMTDEFAPFTHPNQYVNYAKAPNTVAKAAELTKGVTDPLKKVELVYNYVVQNITYDKQLAASVKSGYLPVLDTVLSKKTGICFDYAALMTGMLRSQGVPCKLVVGYAGTAYHAWISVWTKENGWVDGAIYFDGSTWQRMDPTFASSGKQSASIMAYIGDGSHYSAKYFY</sequence>
<evidence type="ECO:0000259" key="2">
    <source>
        <dbReference type="SMART" id="SM00460"/>
    </source>
</evidence>